<sequence>MERLDNLVLARWVPQVRVLAHDAVGAFLTHCGWGSTVESVFRFGHPLVMLPFVADQGTVARGWPSASRCRGTAAAGPSAGPTSRRW</sequence>
<dbReference type="AlphaFoldDB" id="A0A3L6TAR6"/>
<dbReference type="GO" id="GO:0035251">
    <property type="term" value="F:UDP-glucosyltransferase activity"/>
    <property type="evidence" value="ECO:0007669"/>
    <property type="project" value="InterPro"/>
</dbReference>
<dbReference type="SUPFAM" id="SSF53756">
    <property type="entry name" value="UDP-Glycosyltransferase/glycogen phosphorylase"/>
    <property type="match status" value="1"/>
</dbReference>
<evidence type="ECO:0000256" key="1">
    <source>
        <dbReference type="ARBA" id="ARBA00009995"/>
    </source>
</evidence>
<organism evidence="4 5">
    <name type="scientific">Panicum miliaceum</name>
    <name type="common">Proso millet</name>
    <name type="synonym">Broomcorn millet</name>
    <dbReference type="NCBI Taxonomy" id="4540"/>
    <lineage>
        <taxon>Eukaryota</taxon>
        <taxon>Viridiplantae</taxon>
        <taxon>Streptophyta</taxon>
        <taxon>Embryophyta</taxon>
        <taxon>Tracheophyta</taxon>
        <taxon>Spermatophyta</taxon>
        <taxon>Magnoliopsida</taxon>
        <taxon>Liliopsida</taxon>
        <taxon>Poales</taxon>
        <taxon>Poaceae</taxon>
        <taxon>PACMAD clade</taxon>
        <taxon>Panicoideae</taxon>
        <taxon>Panicodae</taxon>
        <taxon>Paniceae</taxon>
        <taxon>Panicinae</taxon>
        <taxon>Panicum</taxon>
        <taxon>Panicum sect. Panicum</taxon>
    </lineage>
</organism>
<dbReference type="InterPro" id="IPR035595">
    <property type="entry name" value="UDP_glycos_trans_CS"/>
</dbReference>
<dbReference type="PANTHER" id="PTHR48049:SF141">
    <property type="entry name" value="OS07G0201500 PROTEIN"/>
    <property type="match status" value="1"/>
</dbReference>
<proteinExistence type="inferred from homology"/>
<evidence type="ECO:0000313" key="5">
    <source>
        <dbReference type="Proteomes" id="UP000275267"/>
    </source>
</evidence>
<keyword evidence="5" id="KW-1185">Reference proteome</keyword>
<dbReference type="InterPro" id="IPR002213">
    <property type="entry name" value="UDP_glucos_trans"/>
</dbReference>
<keyword evidence="2 3" id="KW-0808">Transferase</keyword>
<dbReference type="InterPro" id="IPR050481">
    <property type="entry name" value="UDP-glycosyltransf_plant"/>
</dbReference>
<keyword evidence="3" id="KW-0328">Glycosyltransferase</keyword>
<comment type="similarity">
    <text evidence="1 3">Belongs to the UDP-glycosyltransferase family.</text>
</comment>
<reference evidence="5" key="1">
    <citation type="journal article" date="2019" name="Nat. Commun.">
        <title>The genome of broomcorn millet.</title>
        <authorList>
            <person name="Zou C."/>
            <person name="Miki D."/>
            <person name="Li D."/>
            <person name="Tang Q."/>
            <person name="Xiao L."/>
            <person name="Rajput S."/>
            <person name="Deng P."/>
            <person name="Jia W."/>
            <person name="Huang R."/>
            <person name="Zhang M."/>
            <person name="Sun Y."/>
            <person name="Hu J."/>
            <person name="Fu X."/>
            <person name="Schnable P.S."/>
            <person name="Li F."/>
            <person name="Zhang H."/>
            <person name="Feng B."/>
            <person name="Zhu X."/>
            <person name="Liu R."/>
            <person name="Schnable J.C."/>
            <person name="Zhu J.-K."/>
            <person name="Zhang H."/>
        </authorList>
    </citation>
    <scope>NUCLEOTIDE SEQUENCE [LARGE SCALE GENOMIC DNA]</scope>
</reference>
<gene>
    <name evidence="4" type="ORF">C2845_PM03G25560</name>
</gene>
<dbReference type="PROSITE" id="PS00375">
    <property type="entry name" value="UDPGT"/>
    <property type="match status" value="1"/>
</dbReference>
<dbReference type="EMBL" id="PQIB02000002">
    <property type="protein sequence ID" value="RLN34383.1"/>
    <property type="molecule type" value="Genomic_DNA"/>
</dbReference>
<dbReference type="PANTHER" id="PTHR48049">
    <property type="entry name" value="GLYCOSYLTRANSFERASE"/>
    <property type="match status" value="1"/>
</dbReference>
<comment type="caution">
    <text evidence="4">The sequence shown here is derived from an EMBL/GenBank/DDBJ whole genome shotgun (WGS) entry which is preliminary data.</text>
</comment>
<dbReference type="Gene3D" id="3.40.50.2000">
    <property type="entry name" value="Glycogen Phosphorylase B"/>
    <property type="match status" value="1"/>
</dbReference>
<accession>A0A3L6TAR6</accession>
<name>A0A3L6TAR6_PANMI</name>
<evidence type="ECO:0000313" key="4">
    <source>
        <dbReference type="EMBL" id="RLN34383.1"/>
    </source>
</evidence>
<dbReference type="Proteomes" id="UP000275267">
    <property type="component" value="Unassembled WGS sequence"/>
</dbReference>
<dbReference type="OrthoDB" id="1739857at2759"/>
<protein>
    <submittedName>
        <fullName evidence="4">Uncharacterized protein</fullName>
    </submittedName>
</protein>
<dbReference type="Pfam" id="PF00201">
    <property type="entry name" value="UDPGT"/>
    <property type="match status" value="1"/>
</dbReference>
<evidence type="ECO:0000256" key="2">
    <source>
        <dbReference type="ARBA" id="ARBA00022679"/>
    </source>
</evidence>
<evidence type="ECO:0000256" key="3">
    <source>
        <dbReference type="RuleBase" id="RU003718"/>
    </source>
</evidence>